<feature type="compositionally biased region" description="Polar residues" evidence="9">
    <location>
        <begin position="1463"/>
        <end position="1481"/>
    </location>
</feature>
<feature type="region of interest" description="Disordered" evidence="9">
    <location>
        <begin position="1386"/>
        <end position="1509"/>
    </location>
</feature>
<evidence type="ECO:0000313" key="13">
    <source>
        <dbReference type="EMBL" id="SUZ07611.1"/>
    </source>
</evidence>
<keyword evidence="6" id="KW-0539">Nucleus</keyword>
<dbReference type="InterPro" id="IPR037813">
    <property type="entry name" value="TAF2"/>
</dbReference>
<dbReference type="InterPro" id="IPR042097">
    <property type="entry name" value="Aminopeptidase_N-like_N_sf"/>
</dbReference>
<dbReference type="InterPro" id="IPR057345">
    <property type="entry name" value="Ig-like_TAF2"/>
</dbReference>
<dbReference type="Pfam" id="PF25577">
    <property type="entry name" value="TPR_TAF2_C"/>
    <property type="match status" value="1"/>
</dbReference>
<dbReference type="SUPFAM" id="SSF55486">
    <property type="entry name" value="Metalloproteases ('zincins'), catalytic domain"/>
    <property type="match status" value="1"/>
</dbReference>
<dbReference type="GO" id="GO:0006367">
    <property type="term" value="P:transcription initiation at RNA polymerase II promoter"/>
    <property type="evidence" value="ECO:0007669"/>
    <property type="project" value="TreeGrafter"/>
</dbReference>
<evidence type="ECO:0000256" key="5">
    <source>
        <dbReference type="ARBA" id="ARBA00023163"/>
    </source>
</evidence>
<dbReference type="Gene3D" id="1.10.390.10">
    <property type="entry name" value="Neutral Protease Domain 2"/>
    <property type="match status" value="1"/>
</dbReference>
<dbReference type="PANTHER" id="PTHR15137">
    <property type="entry name" value="TRANSCRIPTION INITIATION FACTOR TFIID"/>
    <property type="match status" value="1"/>
</dbReference>
<dbReference type="GO" id="GO:0016251">
    <property type="term" value="F:RNA polymerase II general transcription initiation factor activity"/>
    <property type="evidence" value="ECO:0007669"/>
    <property type="project" value="TreeGrafter"/>
</dbReference>
<evidence type="ECO:0000256" key="3">
    <source>
        <dbReference type="ARBA" id="ARBA00017363"/>
    </source>
</evidence>
<comment type="similarity">
    <text evidence="2">Belongs to the TAF2 family.</text>
</comment>
<reference evidence="13" key="3">
    <citation type="submission" date="2018-07" db="EMBL/GenBank/DDBJ databases">
        <authorList>
            <person name="Quirk P.G."/>
            <person name="Krulwich T.A."/>
        </authorList>
    </citation>
    <scope>NUCLEOTIDE SEQUENCE</scope>
    <source>
        <strain evidence="13">96224</strain>
    </source>
</reference>
<dbReference type="PANTHER" id="PTHR15137:SF9">
    <property type="entry name" value="TRANSCRIPTION INITIATION FACTOR TFIID SUBUNIT 2"/>
    <property type="match status" value="1"/>
</dbReference>
<dbReference type="HOGENOM" id="CLU_002317_2_0_1"/>
<evidence type="ECO:0000313" key="14">
    <source>
        <dbReference type="Proteomes" id="UP000053110"/>
    </source>
</evidence>
<dbReference type="Gene3D" id="2.60.40.1730">
    <property type="entry name" value="tricorn interacting facor f3 domain"/>
    <property type="match status" value="1"/>
</dbReference>
<evidence type="ECO:0000256" key="2">
    <source>
        <dbReference type="ARBA" id="ARBA00010937"/>
    </source>
</evidence>
<dbReference type="SUPFAM" id="SSF63737">
    <property type="entry name" value="Leukotriene A4 hydrolase N-terminal domain"/>
    <property type="match status" value="1"/>
</dbReference>
<dbReference type="FunFam" id="1.10.390.10:FF:000011">
    <property type="entry name" value="Transcription initiation factor TFIID subunit"/>
    <property type="match status" value="1"/>
</dbReference>
<dbReference type="GO" id="GO:0005669">
    <property type="term" value="C:transcription factor TFIID complex"/>
    <property type="evidence" value="ECO:0007669"/>
    <property type="project" value="InterPro"/>
</dbReference>
<evidence type="ECO:0000259" key="10">
    <source>
        <dbReference type="Pfam" id="PF25316"/>
    </source>
</evidence>
<feature type="compositionally biased region" description="Polar residues" evidence="9">
    <location>
        <begin position="1334"/>
        <end position="1353"/>
    </location>
</feature>
<comment type="function">
    <text evidence="7">Functions as a component of the DNA-binding general transcription factor complex TFIID. Binding of TFIID to a promoter (with or without TATA element) is the initial step in pre-initiation complex (PIC) formation. TFIID plays a key role in the regulation of gene expression by RNA polymerase II through different activities such as transcription activator interaction, core promoter recognition and selectivity, TFIIA and TFIIB interaction, chromatin modification (histone acetylation by TAF1), facilitation of DNA opening and initiation of transcription.</text>
</comment>
<comment type="subcellular location">
    <subcellularLocation>
        <location evidence="1">Nucleus</location>
    </subcellularLocation>
</comment>
<accession>A0A061HLA5</accession>
<evidence type="ECO:0000313" key="12">
    <source>
        <dbReference type="EMBL" id="EPQ67187.1"/>
    </source>
</evidence>
<feature type="domain" description="Transcription initiation factor TFIID subunit 2 TPR repeats" evidence="11">
    <location>
        <begin position="796"/>
        <end position="1106"/>
    </location>
</feature>
<keyword evidence="4" id="KW-0805">Transcription regulation</keyword>
<dbReference type="EMBL" id="UIGY01000001">
    <property type="protein sequence ID" value="SUZ07611.1"/>
    <property type="molecule type" value="Genomic_DNA"/>
</dbReference>
<feature type="domain" description="Transcription initiation factor TFIID subunit 2 Ig-like" evidence="10">
    <location>
        <begin position="613"/>
        <end position="791"/>
    </location>
</feature>
<evidence type="ECO:0000256" key="8">
    <source>
        <dbReference type="ARBA" id="ARBA00076306"/>
    </source>
</evidence>
<evidence type="ECO:0000259" key="11">
    <source>
        <dbReference type="Pfam" id="PF25577"/>
    </source>
</evidence>
<dbReference type="InterPro" id="IPR027268">
    <property type="entry name" value="Peptidase_M4/M1_CTD_sf"/>
</dbReference>
<keyword evidence="5" id="KW-0804">Transcription</keyword>
<reference evidence="14" key="1">
    <citation type="journal article" date="2013" name="Nat. Genet.">
        <title>The wheat powdery mildew genome shows the unique evolution of an obligate biotroph.</title>
        <authorList>
            <person name="Wicker T."/>
            <person name="Oberhaensli S."/>
            <person name="Parlange F."/>
            <person name="Buchmann J.P."/>
            <person name="Shatalina M."/>
            <person name="Roffler S."/>
            <person name="Ben-David R."/>
            <person name="Dolezel J."/>
            <person name="Simkova H."/>
            <person name="Schulze-Lefert P."/>
            <person name="Spanu P.D."/>
            <person name="Bruggmann R."/>
            <person name="Amselem J."/>
            <person name="Quesneville H."/>
            <person name="Ver Loren van Themaat E."/>
            <person name="Paape T."/>
            <person name="Shimizu K.K."/>
            <person name="Keller B."/>
        </authorList>
    </citation>
    <scope>NUCLEOTIDE SEQUENCE [LARGE SCALE GENOMIC DNA]</scope>
    <source>
        <strain evidence="14">96224</strain>
    </source>
</reference>
<evidence type="ECO:0000256" key="1">
    <source>
        <dbReference type="ARBA" id="ARBA00004123"/>
    </source>
</evidence>
<reference evidence="12" key="2">
    <citation type="submission" date="2013-01" db="EMBL/GenBank/DDBJ databases">
        <title>The wheat powdery mildew genome reveals unique evolution of an obligate biotroph.</title>
        <authorList>
            <person name="Oberhaensli S."/>
            <person name="Wicker T."/>
            <person name="Keller B."/>
        </authorList>
    </citation>
    <scope>NUCLEOTIDE SEQUENCE</scope>
    <source>
        <strain evidence="12">96224</strain>
    </source>
</reference>
<feature type="compositionally biased region" description="Basic and acidic residues" evidence="9">
    <location>
        <begin position="1445"/>
        <end position="1454"/>
    </location>
</feature>
<evidence type="ECO:0000256" key="7">
    <source>
        <dbReference type="ARBA" id="ARBA00025346"/>
    </source>
</evidence>
<protein>
    <recommendedName>
        <fullName evidence="3">Transcription initiation factor TFIID subunit 2</fullName>
    </recommendedName>
    <alternativeName>
        <fullName evidence="8">TBP-associated factor 2</fullName>
    </alternativeName>
</protein>
<name>A0A061HLA5_BLUGR</name>
<feature type="region of interest" description="Disordered" evidence="9">
    <location>
        <begin position="1323"/>
        <end position="1371"/>
    </location>
</feature>
<dbReference type="CDD" id="cd09839">
    <property type="entry name" value="M1_like_TAF2"/>
    <property type="match status" value="1"/>
</dbReference>
<dbReference type="Pfam" id="PF25316">
    <property type="entry name" value="TAF2_3rd"/>
    <property type="match status" value="1"/>
</dbReference>
<feature type="compositionally biased region" description="Low complexity" evidence="9">
    <location>
        <begin position="1424"/>
        <end position="1440"/>
    </location>
</feature>
<dbReference type="GO" id="GO:0003682">
    <property type="term" value="F:chromatin binding"/>
    <property type="evidence" value="ECO:0007669"/>
    <property type="project" value="TreeGrafter"/>
</dbReference>
<proteinExistence type="inferred from homology"/>
<feature type="compositionally biased region" description="Basic and acidic residues" evidence="9">
    <location>
        <begin position="1355"/>
        <end position="1370"/>
    </location>
</feature>
<evidence type="ECO:0000256" key="4">
    <source>
        <dbReference type="ARBA" id="ARBA00023015"/>
    </source>
</evidence>
<dbReference type="Proteomes" id="UP000053110">
    <property type="component" value="Unassembled WGS sequence"/>
</dbReference>
<dbReference type="InterPro" id="IPR057991">
    <property type="entry name" value="TPR_TAF2_C"/>
</dbReference>
<dbReference type="EMBL" id="KE373813">
    <property type="protein sequence ID" value="EPQ67187.1"/>
    <property type="molecule type" value="Genomic_DNA"/>
</dbReference>
<sequence>MPALLLGTEMPETAPPNSREYGFVVSHQKVELDIDFSTQSLSGLCEITIIPQTKDLRVIRFDARQCSIVDPGVTINNIPASHIHDDPMKKMEIPNYLEWGVEQWGMQKDRLKTLTDDKKGDKSLAIFIPKKVPIEEIDPSTEKAVLGLAQRNNTTLYTRNTTNTPELSTFSTTPVLTPKIAAEQSARFQPLIVTIPFIIKRFRDGLHFVGLGESDARYPHVYTRHSLNSGTASCIFPCIDNPAMRCTWDISIKFSRYLGDALKRKQFPKVYKSPQFPSVKKEISNAVINKMTEEYEIPLSEDEKLFEMTVICSGELINETTDLKDSSKKILSFLCSNVVAPQHIGFAIGPFETVDLSDFRESEDDDKLGQAQVVPVLGYCLPGRSDELRHTCAPLAHALDWIQLNFGSYPFTEYRLVFVDDQIEDTEHTASLSLCSSRLIFGEDIIDPEMENVRKLVHAISNQWIGVSIVPNQRCDRWATIGLAYFMTDLFVRKLCGNNEYVFRQKQMNDLCVQEDYKRPSLYALGEILHIGSFESKFMALKAPLVLSILDRRIIKASGSVGLLRVISKIIVTSNTGTSADSIISTESFRKITEKITKYRQTESFWNQWVFGAGCPKFAITQKFNKKRLCVEMTITQTQDKRIEKSQKLERRSFMREFKEDMKGVDSGELQPVFTGPLTIRIHEADGTPYEHIIELREGHAKIEIPYNTKYKRLKRNRLQKERAAAAEHAGDGGEEALYYCLGDLLTSPNEMREWGLTDWDSEQEASMAQESYEWLRVDADHEWICEKSFTNMRAYMYVSQLQQDRDIVAQYESMIYLRPLTSHPLVSTFLLRTLIDRRYFYGIRVMGAEFLKTHATKAHNWVGLYQLQKVYQEFFCYPGTKMSRINDFSDKRSYNVEKAIARSLSQIRAKDGTCPKEARRFLLDMLRFNDNTNNEFSDHFKVANLLCALADSLVPTEAEPDVMNNSAQPHTDVPMENTSMANGTLDVTMNFTDTEPEDFKNEVIEELDRYRRMDEWINSYHNILTVTVLDCKQKLMKAKVIQSDPIEFAQYLHDGTSDFIRIKAAEALVDLGFMNNKFVLKLLLNVLSTDLSPYIRKNLFEVVCLGLATIAFGDQMLNDPDLQRSTNIYSNVKQKTTNGDLTDVIKSEGSMDANGDLIIEENVSLEERKVAISRTSSLEGALIALRVEMKENMELRKALWEAICSPVIGLHEQLDLLDLCSILCDPKTSMTVKLKCPKFWEAINLGKGVLHFKLTKKMRTCPLKPLVFGESPKPQALPTPVRLSISASSAPRTSLASNPTLASMKSASVVVRAPANIVSAPTTVANSPPIAFRSQNKSATTISLRPSGSNKTPSKRDLESNETLGERPHKVVKLKPVNMQRVALIQSRPPNPAEFRSKPISKSTNSVSKYSRHGMSPKPKVHSSSPGLISQSSSTPSIARSRKPLPEAREARKPLPGVPTGHKQSSAVNSNRTPLPTSFSAEPPPAKKGFILKLKTGGYKGVPSNNPQ</sequence>
<evidence type="ECO:0000256" key="9">
    <source>
        <dbReference type="SAM" id="MobiDB-lite"/>
    </source>
</evidence>
<organism evidence="13">
    <name type="scientific">Blumeria graminis f. sp. tritici 96224</name>
    <dbReference type="NCBI Taxonomy" id="1268274"/>
    <lineage>
        <taxon>Eukaryota</taxon>
        <taxon>Fungi</taxon>
        <taxon>Dikarya</taxon>
        <taxon>Ascomycota</taxon>
        <taxon>Pezizomycotina</taxon>
        <taxon>Leotiomycetes</taxon>
        <taxon>Erysiphales</taxon>
        <taxon>Erysiphaceae</taxon>
        <taxon>Blumeria</taxon>
    </lineage>
</organism>
<feature type="compositionally biased region" description="Polar residues" evidence="9">
    <location>
        <begin position="1401"/>
        <end position="1410"/>
    </location>
</feature>
<gene>
    <name evidence="12" type="ORF">BGT96224_5113</name>
    <name evidence="13" type="ORF">BGT96224V2_LOCUS667</name>
</gene>
<dbReference type="OrthoDB" id="308861at2759"/>
<evidence type="ECO:0000256" key="6">
    <source>
        <dbReference type="ARBA" id="ARBA00023242"/>
    </source>
</evidence>
<dbReference type="GO" id="GO:0000976">
    <property type="term" value="F:transcription cis-regulatory region binding"/>
    <property type="evidence" value="ECO:0007669"/>
    <property type="project" value="TreeGrafter"/>
</dbReference>